<sequence length="452" mass="50924">MSPTTETMKNRSTWFKAMCVFILLGFIVNKINGQESTLRCPAQDFLTLHQEGRIKCNFTVTFTKIFWYKGYAQNSLIHLLREDSNKLGPSAALEEFDIADDGSLIIKNVTLEHEITYGVLVIWNGGSAKVYIRVSVIVPSLEKHPIIQMCKTNDCHLCVPHIGQQAYRLRCCMTGKPLHLNLYNRILGSQLESQTLNSSDVPPFNNCVEAVLDMTKTVIMELMCIPSGRAVAHISENASVLLIKESEGNDFHKAYFELNGSLQLGDETNHNGIWIKQTMGSDCHAIVTTTDGRIYITSSGQLVIHACSVSDAGIYTFIYKSDETYQREIYDVKKVLPPETKNSYIEGCQSPDHCVRTIQLEHGTLTCKLPAVRPVATIKWTTCKDQTGVEFPNGEIQPARKLDEDIYEVSQILHYRFTKIFSCNLTCTISSKWFKATHISRVTLKYVGKDEV</sequence>
<keyword evidence="1" id="KW-0732">Signal</keyword>
<feature type="signal peptide" evidence="1">
    <location>
        <begin position="1"/>
        <end position="33"/>
    </location>
</feature>
<gene>
    <name evidence="2" type="ORF">HOLleu_07626</name>
</gene>
<dbReference type="Gene3D" id="2.60.40.10">
    <property type="entry name" value="Immunoglobulins"/>
    <property type="match status" value="1"/>
</dbReference>
<name>A0A9Q1HH44_HOLLE</name>
<keyword evidence="3" id="KW-1185">Reference proteome</keyword>
<organism evidence="2 3">
    <name type="scientific">Holothuria leucospilota</name>
    <name type="common">Black long sea cucumber</name>
    <name type="synonym">Mertensiothuria leucospilota</name>
    <dbReference type="NCBI Taxonomy" id="206669"/>
    <lineage>
        <taxon>Eukaryota</taxon>
        <taxon>Metazoa</taxon>
        <taxon>Echinodermata</taxon>
        <taxon>Eleutherozoa</taxon>
        <taxon>Echinozoa</taxon>
        <taxon>Holothuroidea</taxon>
        <taxon>Aspidochirotacea</taxon>
        <taxon>Aspidochirotida</taxon>
        <taxon>Holothuriidae</taxon>
        <taxon>Holothuria</taxon>
    </lineage>
</organism>
<dbReference type="OrthoDB" id="427518at2759"/>
<protein>
    <recommendedName>
        <fullName evidence="4">Ig-like domain-containing protein</fullName>
    </recommendedName>
</protein>
<dbReference type="AlphaFoldDB" id="A0A9Q1HH44"/>
<dbReference type="Proteomes" id="UP001152320">
    <property type="component" value="Chromosome 3"/>
</dbReference>
<feature type="chain" id="PRO_5040488165" description="Ig-like domain-containing protein" evidence="1">
    <location>
        <begin position="34"/>
        <end position="452"/>
    </location>
</feature>
<evidence type="ECO:0000256" key="1">
    <source>
        <dbReference type="SAM" id="SignalP"/>
    </source>
</evidence>
<evidence type="ECO:0000313" key="2">
    <source>
        <dbReference type="EMBL" id="KAJ8044776.1"/>
    </source>
</evidence>
<dbReference type="InterPro" id="IPR036179">
    <property type="entry name" value="Ig-like_dom_sf"/>
</dbReference>
<evidence type="ECO:0000313" key="3">
    <source>
        <dbReference type="Proteomes" id="UP001152320"/>
    </source>
</evidence>
<reference evidence="2" key="1">
    <citation type="submission" date="2021-10" db="EMBL/GenBank/DDBJ databases">
        <title>Tropical sea cucumber genome reveals ecological adaptation and Cuvierian tubules defense mechanism.</title>
        <authorList>
            <person name="Chen T."/>
        </authorList>
    </citation>
    <scope>NUCLEOTIDE SEQUENCE</scope>
    <source>
        <strain evidence="2">Nanhai2018</strain>
        <tissue evidence="2">Muscle</tissue>
    </source>
</reference>
<dbReference type="EMBL" id="JAIZAY010000003">
    <property type="protein sequence ID" value="KAJ8044776.1"/>
    <property type="molecule type" value="Genomic_DNA"/>
</dbReference>
<evidence type="ECO:0008006" key="4">
    <source>
        <dbReference type="Google" id="ProtNLM"/>
    </source>
</evidence>
<dbReference type="InterPro" id="IPR013783">
    <property type="entry name" value="Ig-like_fold"/>
</dbReference>
<accession>A0A9Q1HH44</accession>
<comment type="caution">
    <text evidence="2">The sequence shown here is derived from an EMBL/GenBank/DDBJ whole genome shotgun (WGS) entry which is preliminary data.</text>
</comment>
<proteinExistence type="predicted"/>
<dbReference type="SUPFAM" id="SSF48726">
    <property type="entry name" value="Immunoglobulin"/>
    <property type="match status" value="2"/>
</dbReference>